<proteinExistence type="predicted"/>
<evidence type="ECO:0000256" key="2">
    <source>
        <dbReference type="SAM" id="Phobius"/>
    </source>
</evidence>
<dbReference type="OrthoDB" id="3052647at2759"/>
<evidence type="ECO:0000313" key="4">
    <source>
        <dbReference type="Proteomes" id="UP000807306"/>
    </source>
</evidence>
<organism evidence="3 4">
    <name type="scientific">Crepidotus variabilis</name>
    <dbReference type="NCBI Taxonomy" id="179855"/>
    <lineage>
        <taxon>Eukaryota</taxon>
        <taxon>Fungi</taxon>
        <taxon>Dikarya</taxon>
        <taxon>Basidiomycota</taxon>
        <taxon>Agaricomycotina</taxon>
        <taxon>Agaricomycetes</taxon>
        <taxon>Agaricomycetidae</taxon>
        <taxon>Agaricales</taxon>
        <taxon>Agaricineae</taxon>
        <taxon>Crepidotaceae</taxon>
        <taxon>Crepidotus</taxon>
    </lineage>
</organism>
<dbReference type="Gene3D" id="2.60.120.260">
    <property type="entry name" value="Galactose-binding domain-like"/>
    <property type="match status" value="2"/>
</dbReference>
<accession>A0A9P6JR39</accession>
<sequence length="385" mass="42392">MSKRAIIVDDSHPSINYVGDSWISDQGSHDNKGNYGPPFKSTLHGTTSSASFSFQFSGTGIKVYGSNDKHNDSVISDPKWSCFIDQQSITASKPEKEAQNHRHLCENNNLKPQDGPHTLTVNVTVAQNQTFWFDRIEYVPSSTVSLDDSLILIESNDAEFRYRDGWKKSGTANMTKTNGASFEFGFTGISVTWFSWVLSGEPGNSTNGTWAIDGGSRTTFNINGHTADLKTTQYNQKLFETPTLPMGQHNLSVVYNGNKDTIPLTLDYLVVQNGTSSTTQTLSSTGSKISNDNHNNDNPPIQKSNVGAIVGSVIGSVSVLIILSILFIFLRRRRRSHHRPTFIGQVDPFEYQSFHHPQSKLSAGSHSAQSASFLYYAGYGSGRKT</sequence>
<dbReference type="EMBL" id="MU157846">
    <property type="protein sequence ID" value="KAF9529503.1"/>
    <property type="molecule type" value="Genomic_DNA"/>
</dbReference>
<evidence type="ECO:0008006" key="5">
    <source>
        <dbReference type="Google" id="ProtNLM"/>
    </source>
</evidence>
<keyword evidence="2" id="KW-0812">Transmembrane</keyword>
<keyword evidence="2" id="KW-0472">Membrane</keyword>
<feature type="transmembrane region" description="Helical" evidence="2">
    <location>
        <begin position="306"/>
        <end position="330"/>
    </location>
</feature>
<gene>
    <name evidence="3" type="ORF">CPB83DRAFT_765016</name>
</gene>
<feature type="compositionally biased region" description="Polar residues" evidence="1">
    <location>
        <begin position="288"/>
        <end position="300"/>
    </location>
</feature>
<keyword evidence="2" id="KW-1133">Transmembrane helix</keyword>
<keyword evidence="4" id="KW-1185">Reference proteome</keyword>
<reference evidence="3" key="1">
    <citation type="submission" date="2020-11" db="EMBL/GenBank/DDBJ databases">
        <authorList>
            <consortium name="DOE Joint Genome Institute"/>
            <person name="Ahrendt S."/>
            <person name="Riley R."/>
            <person name="Andreopoulos W."/>
            <person name="Labutti K."/>
            <person name="Pangilinan J."/>
            <person name="Ruiz-Duenas F.J."/>
            <person name="Barrasa J.M."/>
            <person name="Sanchez-Garcia M."/>
            <person name="Camarero S."/>
            <person name="Miyauchi S."/>
            <person name="Serrano A."/>
            <person name="Linde D."/>
            <person name="Babiker R."/>
            <person name="Drula E."/>
            <person name="Ayuso-Fernandez I."/>
            <person name="Pacheco R."/>
            <person name="Padilla G."/>
            <person name="Ferreira P."/>
            <person name="Barriuso J."/>
            <person name="Kellner H."/>
            <person name="Castanera R."/>
            <person name="Alfaro M."/>
            <person name="Ramirez L."/>
            <person name="Pisabarro A.G."/>
            <person name="Kuo A."/>
            <person name="Tritt A."/>
            <person name="Lipzen A."/>
            <person name="He G."/>
            <person name="Yan M."/>
            <person name="Ng V."/>
            <person name="Cullen D."/>
            <person name="Martin F."/>
            <person name="Rosso M.-N."/>
            <person name="Henrissat B."/>
            <person name="Hibbett D."/>
            <person name="Martinez A.T."/>
            <person name="Grigoriev I.V."/>
        </authorList>
    </citation>
    <scope>NUCLEOTIDE SEQUENCE</scope>
    <source>
        <strain evidence="3">CBS 506.95</strain>
    </source>
</reference>
<protein>
    <recommendedName>
        <fullName evidence="5">Transmembrane protein</fullName>
    </recommendedName>
</protein>
<feature type="region of interest" description="Disordered" evidence="1">
    <location>
        <begin position="281"/>
        <end position="300"/>
    </location>
</feature>
<evidence type="ECO:0000313" key="3">
    <source>
        <dbReference type="EMBL" id="KAF9529503.1"/>
    </source>
</evidence>
<dbReference type="Proteomes" id="UP000807306">
    <property type="component" value="Unassembled WGS sequence"/>
</dbReference>
<name>A0A9P6JR39_9AGAR</name>
<evidence type="ECO:0000256" key="1">
    <source>
        <dbReference type="SAM" id="MobiDB-lite"/>
    </source>
</evidence>
<comment type="caution">
    <text evidence="3">The sequence shown here is derived from an EMBL/GenBank/DDBJ whole genome shotgun (WGS) entry which is preliminary data.</text>
</comment>
<dbReference type="AlphaFoldDB" id="A0A9P6JR39"/>